<evidence type="ECO:0000256" key="10">
    <source>
        <dbReference type="ARBA" id="ARBA00022692"/>
    </source>
</evidence>
<keyword evidence="10 24" id="KW-0812">Transmembrane</keyword>
<keyword evidence="9 21" id="KW-0679">Respiratory chain</keyword>
<comment type="similarity">
    <text evidence="3 21">Belongs to the CcoP / FixP family.</text>
</comment>
<evidence type="ECO:0000256" key="19">
    <source>
        <dbReference type="ARBA" id="ARBA00023136"/>
    </source>
</evidence>
<evidence type="ECO:0000256" key="23">
    <source>
        <dbReference type="PIRSR" id="PIRSR000006-2"/>
    </source>
</evidence>
<dbReference type="Pfam" id="PF00034">
    <property type="entry name" value="Cytochrom_C"/>
    <property type="match status" value="1"/>
</dbReference>
<evidence type="ECO:0000256" key="17">
    <source>
        <dbReference type="ARBA" id="ARBA00023004"/>
    </source>
</evidence>
<dbReference type="Pfam" id="PF13442">
    <property type="entry name" value="Cytochrome_CBB3"/>
    <property type="match status" value="1"/>
</dbReference>
<evidence type="ECO:0000256" key="24">
    <source>
        <dbReference type="SAM" id="Phobius"/>
    </source>
</evidence>
<feature type="binding site" description="covalent" evidence="23">
    <location>
        <position position="124"/>
    </location>
    <ligand>
        <name>heme c</name>
        <dbReference type="ChEBI" id="CHEBI:61717"/>
        <label>1</label>
    </ligand>
</feature>
<comment type="caution">
    <text evidence="26">The sequence shown here is derived from an EMBL/GenBank/DDBJ whole genome shotgun (WGS) entry which is preliminary data.</text>
</comment>
<dbReference type="PANTHER" id="PTHR33751">
    <property type="entry name" value="CBB3-TYPE CYTOCHROME C OXIDASE SUBUNIT FIXP"/>
    <property type="match status" value="1"/>
</dbReference>
<accession>A0A4V6T639</accession>
<dbReference type="InterPro" id="IPR008168">
    <property type="entry name" value="Cyt_C_IC"/>
</dbReference>
<dbReference type="NCBIfam" id="TIGR00782">
    <property type="entry name" value="ccoP"/>
    <property type="match status" value="1"/>
</dbReference>
<dbReference type="OrthoDB" id="9811281at2"/>
<evidence type="ECO:0000256" key="6">
    <source>
        <dbReference type="ARBA" id="ARBA00022475"/>
    </source>
</evidence>
<dbReference type="RefSeq" id="WP_136600393.1">
    <property type="nucleotide sequence ID" value="NZ_STGV01000010.1"/>
</dbReference>
<keyword evidence="7 21" id="KW-0997">Cell inner membrane</keyword>
<evidence type="ECO:0000256" key="20">
    <source>
        <dbReference type="ARBA" id="ARBA00025525"/>
    </source>
</evidence>
<evidence type="ECO:0000256" key="5">
    <source>
        <dbReference type="ARBA" id="ARBA00022448"/>
    </source>
</evidence>
<evidence type="ECO:0000313" key="27">
    <source>
        <dbReference type="Proteomes" id="UP000308828"/>
    </source>
</evidence>
<evidence type="ECO:0000256" key="9">
    <source>
        <dbReference type="ARBA" id="ARBA00022660"/>
    </source>
</evidence>
<dbReference type="PRINTS" id="PR00605">
    <property type="entry name" value="CYTCHROMECIC"/>
</dbReference>
<feature type="transmembrane region" description="Helical" evidence="24">
    <location>
        <begin position="33"/>
        <end position="50"/>
    </location>
</feature>
<name>A0A4V6T639_9HYPH</name>
<dbReference type="EMBL" id="STGV01000010">
    <property type="protein sequence ID" value="THV19806.1"/>
    <property type="molecule type" value="Genomic_DNA"/>
</dbReference>
<keyword evidence="27" id="KW-1185">Reference proteome</keyword>
<comment type="function">
    <text evidence="20">C-type cytochrome. Part of the cbb3-type cytochrome c oxidase complex. FixP subunit is required for transferring electrons from donor cytochrome c via its heme groups to FixO subunit. From there, electrons are shuttled to the catalytic binuclear center of FixN subunit where oxygen reduction takes place. The complex also functions as a proton pump.</text>
</comment>
<dbReference type="InterPro" id="IPR050597">
    <property type="entry name" value="Cytochrome_c_Oxidase_Subunit"/>
</dbReference>
<evidence type="ECO:0000259" key="25">
    <source>
        <dbReference type="PROSITE" id="PS51007"/>
    </source>
</evidence>
<dbReference type="Gene3D" id="6.10.280.130">
    <property type="match status" value="1"/>
</dbReference>
<dbReference type="PANTHER" id="PTHR33751:SF1">
    <property type="entry name" value="CBB3-TYPE CYTOCHROME C OXIDASE SUBUNIT FIXP"/>
    <property type="match status" value="1"/>
</dbReference>
<comment type="subunit">
    <text evidence="4">Component of the cbb3-type cytochrome c oxidase at least composed of FixN, FixO, FixQ and FixP.</text>
</comment>
<keyword evidence="8 21" id="KW-0349">Heme</keyword>
<feature type="domain" description="Cytochrome c" evidence="25">
    <location>
        <begin position="208"/>
        <end position="289"/>
    </location>
</feature>
<dbReference type="GO" id="GO:0009055">
    <property type="term" value="F:electron transfer activity"/>
    <property type="evidence" value="ECO:0007669"/>
    <property type="project" value="InterPro"/>
</dbReference>
<organism evidence="26 27">
    <name type="scientific">Peteryoungia ipomoeae</name>
    <dbReference type="NCBI Taxonomy" id="1210932"/>
    <lineage>
        <taxon>Bacteria</taxon>
        <taxon>Pseudomonadati</taxon>
        <taxon>Pseudomonadota</taxon>
        <taxon>Alphaproteobacteria</taxon>
        <taxon>Hyphomicrobiales</taxon>
        <taxon>Rhizobiaceae</taxon>
        <taxon>Peteryoungia</taxon>
    </lineage>
</organism>
<feature type="binding site" description="covalent" evidence="23">
    <location>
        <position position="224"/>
    </location>
    <ligand>
        <name>heme c</name>
        <dbReference type="ChEBI" id="CHEBI:61717"/>
        <label>2</label>
    </ligand>
</feature>
<dbReference type="InterPro" id="IPR009056">
    <property type="entry name" value="Cyt_c-like_dom"/>
</dbReference>
<dbReference type="InterPro" id="IPR004678">
    <property type="entry name" value="Cyt_c_oxidase_cbb3_su3"/>
</dbReference>
<evidence type="ECO:0000256" key="11">
    <source>
        <dbReference type="ARBA" id="ARBA00022723"/>
    </source>
</evidence>
<evidence type="ECO:0000256" key="7">
    <source>
        <dbReference type="ARBA" id="ARBA00022519"/>
    </source>
</evidence>
<comment type="pathway">
    <text evidence="2 21">Energy metabolism; oxidative phosphorylation.</text>
</comment>
<keyword evidence="15 24" id="KW-1133">Transmembrane helix</keyword>
<feature type="binding site" description="axial binding residue" evidence="22">
    <location>
        <position position="172"/>
    </location>
    <ligand>
        <name>heme c</name>
        <dbReference type="ChEBI" id="CHEBI:61717"/>
        <label>2</label>
    </ligand>
    <ligandPart>
        <name>Fe</name>
        <dbReference type="ChEBI" id="CHEBI:18248"/>
    </ligandPart>
</feature>
<gene>
    <name evidence="26" type="primary">ccoP</name>
    <name evidence="26" type="ORF">FAA97_20250</name>
</gene>
<evidence type="ECO:0000256" key="1">
    <source>
        <dbReference type="ARBA" id="ARBA00004533"/>
    </source>
</evidence>
<protein>
    <recommendedName>
        <fullName evidence="21">Cbb3-type cytochrome c oxidase subunit</fullName>
    </recommendedName>
</protein>
<feature type="binding site" description="axial binding residue" evidence="22">
    <location>
        <position position="125"/>
    </location>
    <ligand>
        <name>heme c</name>
        <dbReference type="ChEBI" id="CHEBI:61717"/>
        <label>1</label>
    </ligand>
    <ligandPart>
        <name>Fe</name>
        <dbReference type="ChEBI" id="CHEBI:18248"/>
    </ligandPart>
</feature>
<evidence type="ECO:0000256" key="14">
    <source>
        <dbReference type="ARBA" id="ARBA00022982"/>
    </source>
</evidence>
<evidence type="ECO:0000256" key="4">
    <source>
        <dbReference type="ARBA" id="ARBA00011203"/>
    </source>
</evidence>
<evidence type="ECO:0000256" key="12">
    <source>
        <dbReference type="ARBA" id="ARBA00022737"/>
    </source>
</evidence>
<evidence type="ECO:0000256" key="22">
    <source>
        <dbReference type="PIRSR" id="PIRSR000006-1"/>
    </source>
</evidence>
<feature type="binding site" description="covalent" evidence="23">
    <location>
        <position position="121"/>
    </location>
    <ligand>
        <name>heme c</name>
        <dbReference type="ChEBI" id="CHEBI:61717"/>
        <label>1</label>
    </ligand>
</feature>
<dbReference type="Pfam" id="PF14715">
    <property type="entry name" value="FixP_N"/>
    <property type="match status" value="1"/>
</dbReference>
<keyword evidence="13 21" id="KW-0375">Hydrogen ion transport</keyword>
<keyword evidence="18 21" id="KW-0406">Ion transport</keyword>
<proteinExistence type="inferred from homology"/>
<evidence type="ECO:0000256" key="3">
    <source>
        <dbReference type="ARBA" id="ARBA00006113"/>
    </source>
</evidence>
<evidence type="ECO:0000256" key="15">
    <source>
        <dbReference type="ARBA" id="ARBA00022989"/>
    </source>
</evidence>
<keyword evidence="16 21" id="KW-0560">Oxidoreductase</keyword>
<reference evidence="26 27" key="1">
    <citation type="submission" date="2019-04" db="EMBL/GenBank/DDBJ databases">
        <title>Genome sequence of strain shin9-1.</title>
        <authorList>
            <person name="Gao J."/>
            <person name="Sun J."/>
        </authorList>
    </citation>
    <scope>NUCLEOTIDE SEQUENCE [LARGE SCALE GENOMIC DNA]</scope>
    <source>
        <strain evidence="27">shin9-1</strain>
    </source>
</reference>
<evidence type="ECO:0000256" key="2">
    <source>
        <dbReference type="ARBA" id="ARBA00004673"/>
    </source>
</evidence>
<dbReference type="PROSITE" id="PS51007">
    <property type="entry name" value="CYTC"/>
    <property type="match status" value="2"/>
</dbReference>
<comment type="subcellular location">
    <subcellularLocation>
        <location evidence="1 21">Cell inner membrane</location>
    </subcellularLocation>
</comment>
<feature type="binding site" description="axial binding residue" evidence="22">
    <location>
        <position position="266"/>
    </location>
    <ligand>
        <name>heme c</name>
        <dbReference type="ChEBI" id="CHEBI:61717"/>
        <label>1</label>
    </ligand>
    <ligandPart>
        <name>Fe</name>
        <dbReference type="ChEBI" id="CHEBI:18248"/>
    </ligandPart>
</feature>
<feature type="binding site" description="axial binding residue" evidence="22">
    <location>
        <position position="225"/>
    </location>
    <ligand>
        <name>heme c</name>
        <dbReference type="ChEBI" id="CHEBI:61717"/>
        <label>2</label>
    </ligand>
    <ligandPart>
        <name>Fe</name>
        <dbReference type="ChEBI" id="CHEBI:18248"/>
    </ligandPart>
</feature>
<evidence type="ECO:0000256" key="21">
    <source>
        <dbReference type="PIRNR" id="PIRNR000006"/>
    </source>
</evidence>
<dbReference type="InterPro" id="IPR038414">
    <property type="entry name" value="CcoP_N_sf"/>
</dbReference>
<dbReference type="UniPathway" id="UPA00705"/>
<keyword evidence="6 21" id="KW-1003">Cell membrane</keyword>
<dbReference type="SUPFAM" id="SSF46626">
    <property type="entry name" value="Cytochrome c"/>
    <property type="match status" value="2"/>
</dbReference>
<keyword evidence="11 21" id="KW-0479">Metal-binding</keyword>
<dbReference type="GO" id="GO:0005886">
    <property type="term" value="C:plasma membrane"/>
    <property type="evidence" value="ECO:0007669"/>
    <property type="project" value="UniProtKB-SubCell"/>
</dbReference>
<keyword evidence="17 21" id="KW-0408">Iron</keyword>
<feature type="binding site" description="covalent" evidence="23">
    <location>
        <position position="221"/>
    </location>
    <ligand>
        <name>heme c</name>
        <dbReference type="ChEBI" id="CHEBI:61717"/>
        <label>2</label>
    </ligand>
</feature>
<keyword evidence="12" id="KW-0677">Repeat</keyword>
<evidence type="ECO:0000256" key="18">
    <source>
        <dbReference type="ARBA" id="ARBA00023065"/>
    </source>
</evidence>
<keyword evidence="19 21" id="KW-0472">Membrane</keyword>
<dbReference type="AlphaFoldDB" id="A0A4V6T639"/>
<sequence>MELKDVDPVTGRKTTGHVWNGIRELDTPIPKGVLLFLIATHLFAVLWWFLMPSWPLGATYTKGILGKDQRTTVEKSLLEGEAAKVPWVSRIETMSFDEIRADEALMAKVRSNGHQLFGDNCAACHGRDGKGGANYPNLTDGDWIWGGSAEQIAQTLIVGVNSRHPDTRVGQMPAFGRDEILDRQQIRDVSLYVRTLSEPDASMPENVERVDAGLEVFQTNCAACHGDDGKGNMELGAPNLTDQTWIYGGTLQTLIDTIHGGRQGHMPNWDERLSPIEIKVLALYVHALGQREP</sequence>
<dbReference type="PIRSF" id="PIRSF000006">
    <property type="entry name" value="Cbb3-Cox_fixP"/>
    <property type="match status" value="1"/>
</dbReference>
<dbReference type="Gene3D" id="1.10.760.10">
    <property type="entry name" value="Cytochrome c-like domain"/>
    <property type="match status" value="2"/>
</dbReference>
<dbReference type="GO" id="GO:0020037">
    <property type="term" value="F:heme binding"/>
    <property type="evidence" value="ECO:0007669"/>
    <property type="project" value="InterPro"/>
</dbReference>
<dbReference type="Proteomes" id="UP000308828">
    <property type="component" value="Unassembled WGS sequence"/>
</dbReference>
<dbReference type="InterPro" id="IPR036909">
    <property type="entry name" value="Cyt_c-like_dom_sf"/>
</dbReference>
<evidence type="ECO:0000256" key="16">
    <source>
        <dbReference type="ARBA" id="ARBA00023002"/>
    </source>
</evidence>
<feature type="domain" description="Cytochrome c" evidence="25">
    <location>
        <begin position="108"/>
        <end position="197"/>
    </location>
</feature>
<keyword evidence="14 21" id="KW-0249">Electron transport</keyword>
<dbReference type="GO" id="GO:0006119">
    <property type="term" value="P:oxidative phosphorylation"/>
    <property type="evidence" value="ECO:0007669"/>
    <property type="project" value="UniProtKB-UniPathway"/>
</dbReference>
<dbReference type="GO" id="GO:0005506">
    <property type="term" value="F:iron ion binding"/>
    <property type="evidence" value="ECO:0007669"/>
    <property type="project" value="InterPro"/>
</dbReference>
<evidence type="ECO:0000256" key="13">
    <source>
        <dbReference type="ARBA" id="ARBA00022781"/>
    </source>
</evidence>
<keyword evidence="5 21" id="KW-0813">Transport</keyword>
<dbReference type="GO" id="GO:0016491">
    <property type="term" value="F:oxidoreductase activity"/>
    <property type="evidence" value="ECO:0007669"/>
    <property type="project" value="UniProtKB-KW"/>
</dbReference>
<comment type="cofactor">
    <cofactor evidence="21 23">
        <name>heme c</name>
        <dbReference type="ChEBI" id="CHEBI:61717"/>
    </cofactor>
    <text evidence="21 23">Binds 2 heme C groups per subunit.</text>
</comment>
<dbReference type="InterPro" id="IPR032858">
    <property type="entry name" value="CcoP_N"/>
</dbReference>
<evidence type="ECO:0000313" key="26">
    <source>
        <dbReference type="EMBL" id="THV19806.1"/>
    </source>
</evidence>
<evidence type="ECO:0000256" key="8">
    <source>
        <dbReference type="ARBA" id="ARBA00022617"/>
    </source>
</evidence>
<dbReference type="GO" id="GO:1902600">
    <property type="term" value="P:proton transmembrane transport"/>
    <property type="evidence" value="ECO:0007669"/>
    <property type="project" value="UniProtKB-KW"/>
</dbReference>